<dbReference type="AlphaFoldDB" id="A0A6A8LNS0"/>
<evidence type="ECO:0000313" key="13">
    <source>
        <dbReference type="Proteomes" id="UP000437575"/>
    </source>
</evidence>
<reference evidence="13 14" key="1">
    <citation type="submission" date="2019-11" db="EMBL/GenBank/DDBJ databases">
        <title>Draft Genome Sequence of Plant Growth-Promoting Rhizosphere-Associated Bacteria.</title>
        <authorList>
            <person name="Vasilyev I.Y."/>
            <person name="Radchenko V."/>
            <person name="Ilnitskaya E.V."/>
        </authorList>
    </citation>
    <scope>NUCLEOTIDE SEQUENCE [LARGE SCALE GENOMIC DNA]</scope>
    <source>
        <strain evidence="12 14">VRA_01-1sq_f</strain>
        <strain evidence="11 13">VRA_1sq_f</strain>
    </source>
</reference>
<comment type="subcellular location">
    <subcellularLocation>
        <location evidence="1">Cell membrane</location>
        <topology evidence="1">Peripheral membrane protein</topology>
    </subcellularLocation>
</comment>
<dbReference type="InterPro" id="IPR003439">
    <property type="entry name" value="ABC_transporter-like_ATP-bd"/>
</dbReference>
<evidence type="ECO:0000256" key="9">
    <source>
        <dbReference type="ARBA" id="ARBA00023136"/>
    </source>
</evidence>
<evidence type="ECO:0000313" key="14">
    <source>
        <dbReference type="Proteomes" id="UP000467635"/>
    </source>
</evidence>
<dbReference type="InterPro" id="IPR015856">
    <property type="entry name" value="ABC_transpr_CbiO/EcfA_su"/>
</dbReference>
<dbReference type="SMART" id="SM00382">
    <property type="entry name" value="AAA"/>
    <property type="match status" value="1"/>
</dbReference>
<dbReference type="GO" id="GO:0005524">
    <property type="term" value="F:ATP binding"/>
    <property type="evidence" value="ECO:0007669"/>
    <property type="project" value="UniProtKB-KW"/>
</dbReference>
<keyword evidence="3" id="KW-1003">Cell membrane</keyword>
<evidence type="ECO:0000256" key="8">
    <source>
        <dbReference type="ARBA" id="ARBA00022967"/>
    </source>
</evidence>
<dbReference type="CDD" id="cd03225">
    <property type="entry name" value="ABC_cobalt_CbiO_domain1"/>
    <property type="match status" value="1"/>
</dbReference>
<evidence type="ECO:0000256" key="7">
    <source>
        <dbReference type="ARBA" id="ARBA00022840"/>
    </source>
</evidence>
<sequence length="217" mass="24701">MAILSLQNVGYKVDTSEILKNINLDINENEFITITGPSGGGKSTLLKIIATLLTATTGEIFFDGKNQDEYAITEYRQQVSYCFQQPSLFGETVFDNLSFSYEIRQKEFDEKSAIEALKSVNLPETYLHKDINSLSGGERQRVALLRNTMFLPKVLLLDEVTVGLDARSIEIVHEFIDKIWKQGVTILQITHHEREIKQANKIIWVEEGMIKDVTTKR</sequence>
<dbReference type="PROSITE" id="PS50893">
    <property type="entry name" value="ABC_TRANSPORTER_2"/>
    <property type="match status" value="1"/>
</dbReference>
<evidence type="ECO:0000313" key="11">
    <source>
        <dbReference type="EMBL" id="MSE04582.1"/>
    </source>
</evidence>
<keyword evidence="4" id="KW-0997">Cell inner membrane</keyword>
<evidence type="ECO:0000256" key="2">
    <source>
        <dbReference type="ARBA" id="ARBA00022448"/>
    </source>
</evidence>
<keyword evidence="5" id="KW-0592">Phosphate transport</keyword>
<dbReference type="Proteomes" id="UP000437575">
    <property type="component" value="Unassembled WGS sequence"/>
</dbReference>
<dbReference type="EMBL" id="WKKX01000054">
    <property type="protein sequence ID" value="MSE07622.1"/>
    <property type="molecule type" value="Genomic_DNA"/>
</dbReference>
<name>A0A6A8LNS0_9LACO</name>
<keyword evidence="2" id="KW-0813">Transport</keyword>
<dbReference type="EMBL" id="WKKZ01000024">
    <property type="protein sequence ID" value="MSE04582.1"/>
    <property type="molecule type" value="Genomic_DNA"/>
</dbReference>
<dbReference type="Pfam" id="PF00005">
    <property type="entry name" value="ABC_tran"/>
    <property type="match status" value="1"/>
</dbReference>
<dbReference type="SUPFAM" id="SSF52540">
    <property type="entry name" value="P-loop containing nucleoside triphosphate hydrolases"/>
    <property type="match status" value="1"/>
</dbReference>
<gene>
    <name evidence="12" type="ORF">GKC33_02465</name>
    <name evidence="11" type="ORF">GKC34_01650</name>
</gene>
<keyword evidence="6" id="KW-0547">Nucleotide-binding</keyword>
<evidence type="ECO:0000313" key="12">
    <source>
        <dbReference type="EMBL" id="MSE07622.1"/>
    </source>
</evidence>
<dbReference type="PANTHER" id="PTHR43423:SF12">
    <property type="entry name" value="IRON EXPORT ATP-BINDING PROTEIN FETA-RELATED"/>
    <property type="match status" value="1"/>
</dbReference>
<evidence type="ECO:0000256" key="1">
    <source>
        <dbReference type="ARBA" id="ARBA00004202"/>
    </source>
</evidence>
<dbReference type="InterPro" id="IPR017871">
    <property type="entry name" value="ABC_transporter-like_CS"/>
</dbReference>
<dbReference type="GO" id="GO:0005886">
    <property type="term" value="C:plasma membrane"/>
    <property type="evidence" value="ECO:0007669"/>
    <property type="project" value="UniProtKB-SubCell"/>
</dbReference>
<evidence type="ECO:0000256" key="6">
    <source>
        <dbReference type="ARBA" id="ARBA00022741"/>
    </source>
</evidence>
<accession>A0A6A8LNS0</accession>
<dbReference type="InterPro" id="IPR027417">
    <property type="entry name" value="P-loop_NTPase"/>
</dbReference>
<comment type="caution">
    <text evidence="11">The sequence shown here is derived from an EMBL/GenBank/DDBJ whole genome shotgun (WGS) entry which is preliminary data.</text>
</comment>
<dbReference type="GO" id="GO:0006817">
    <property type="term" value="P:phosphate ion transport"/>
    <property type="evidence" value="ECO:0007669"/>
    <property type="project" value="UniProtKB-KW"/>
</dbReference>
<feature type="domain" description="ABC transporter" evidence="10">
    <location>
        <begin position="4"/>
        <end position="217"/>
    </location>
</feature>
<dbReference type="GO" id="GO:0022857">
    <property type="term" value="F:transmembrane transporter activity"/>
    <property type="evidence" value="ECO:0007669"/>
    <property type="project" value="UniProtKB-ARBA"/>
</dbReference>
<evidence type="ECO:0000256" key="3">
    <source>
        <dbReference type="ARBA" id="ARBA00022475"/>
    </source>
</evidence>
<dbReference type="Proteomes" id="UP000467635">
    <property type="component" value="Unassembled WGS sequence"/>
</dbReference>
<dbReference type="GO" id="GO:0016887">
    <property type="term" value="F:ATP hydrolysis activity"/>
    <property type="evidence" value="ECO:0007669"/>
    <property type="project" value="InterPro"/>
</dbReference>
<keyword evidence="7 11" id="KW-0067">ATP-binding</keyword>
<dbReference type="InterPro" id="IPR003593">
    <property type="entry name" value="AAA+_ATPase"/>
</dbReference>
<keyword evidence="8" id="KW-1278">Translocase</keyword>
<organism evidence="11 13">
    <name type="scientific">Ligilactobacillus salivarius</name>
    <dbReference type="NCBI Taxonomy" id="1624"/>
    <lineage>
        <taxon>Bacteria</taxon>
        <taxon>Bacillati</taxon>
        <taxon>Bacillota</taxon>
        <taxon>Bacilli</taxon>
        <taxon>Lactobacillales</taxon>
        <taxon>Lactobacillaceae</taxon>
        <taxon>Ligilactobacillus</taxon>
    </lineage>
</organism>
<evidence type="ECO:0000259" key="10">
    <source>
        <dbReference type="PROSITE" id="PS50893"/>
    </source>
</evidence>
<proteinExistence type="predicted"/>
<dbReference type="Gene3D" id="3.40.50.300">
    <property type="entry name" value="P-loop containing nucleotide triphosphate hydrolases"/>
    <property type="match status" value="1"/>
</dbReference>
<dbReference type="PROSITE" id="PS00211">
    <property type="entry name" value="ABC_TRANSPORTER_1"/>
    <property type="match status" value="1"/>
</dbReference>
<evidence type="ECO:0000256" key="5">
    <source>
        <dbReference type="ARBA" id="ARBA00022592"/>
    </source>
</evidence>
<protein>
    <submittedName>
        <fullName evidence="11">ATP-binding cassette domain-containing protein</fullName>
    </submittedName>
</protein>
<evidence type="ECO:0000256" key="4">
    <source>
        <dbReference type="ARBA" id="ARBA00022519"/>
    </source>
</evidence>
<keyword evidence="9" id="KW-0472">Membrane</keyword>
<dbReference type="PANTHER" id="PTHR43423">
    <property type="entry name" value="ABC TRANSPORTER I FAMILY MEMBER 17"/>
    <property type="match status" value="1"/>
</dbReference>